<dbReference type="Gene3D" id="1.25.40.10">
    <property type="entry name" value="Tetratricopeptide repeat domain"/>
    <property type="match status" value="1"/>
</dbReference>
<keyword evidence="2" id="KW-0732">Signal</keyword>
<dbReference type="PANTHER" id="PTHR30483:SF6">
    <property type="entry name" value="PERIPLASMIC BINDING PROTEIN OF ABC TRANSPORTER FOR NATURAL AMINO ACIDS"/>
    <property type="match status" value="1"/>
</dbReference>
<reference evidence="5" key="1">
    <citation type="submission" date="2015-10" db="EMBL/GenBank/DDBJ databases">
        <authorList>
            <person name="Luecker S."/>
            <person name="Luecker S."/>
        </authorList>
    </citation>
    <scope>NUCLEOTIDE SEQUENCE [LARGE SCALE GENOMIC DNA]</scope>
</reference>
<accession>A0A0S4L2V9</accession>
<dbReference type="AlphaFoldDB" id="A0A0S4L2V9"/>
<keyword evidence="5" id="KW-1185">Reference proteome</keyword>
<evidence type="ECO:0000259" key="3">
    <source>
        <dbReference type="Pfam" id="PF13458"/>
    </source>
</evidence>
<dbReference type="Pfam" id="PF13174">
    <property type="entry name" value="TPR_6"/>
    <property type="match status" value="1"/>
</dbReference>
<dbReference type="PANTHER" id="PTHR30483">
    <property type="entry name" value="LEUCINE-SPECIFIC-BINDING PROTEIN"/>
    <property type="match status" value="1"/>
</dbReference>
<dbReference type="Gene3D" id="3.40.50.2300">
    <property type="match status" value="2"/>
</dbReference>
<dbReference type="STRING" id="1742973.COMA2_10398"/>
<dbReference type="InterPro" id="IPR011990">
    <property type="entry name" value="TPR-like_helical_dom_sf"/>
</dbReference>
<organism evidence="4 5">
    <name type="scientific">Candidatus Nitrospira nitrificans</name>
    <dbReference type="NCBI Taxonomy" id="1742973"/>
    <lineage>
        <taxon>Bacteria</taxon>
        <taxon>Pseudomonadati</taxon>
        <taxon>Nitrospirota</taxon>
        <taxon>Nitrospiria</taxon>
        <taxon>Nitrospirales</taxon>
        <taxon>Nitrospiraceae</taxon>
        <taxon>Nitrospira</taxon>
    </lineage>
</organism>
<name>A0A0S4L2V9_9BACT</name>
<dbReference type="SUPFAM" id="SSF53822">
    <property type="entry name" value="Periplasmic binding protein-like I"/>
    <property type="match status" value="1"/>
</dbReference>
<dbReference type="SUPFAM" id="SSF48452">
    <property type="entry name" value="TPR-like"/>
    <property type="match status" value="1"/>
</dbReference>
<evidence type="ECO:0000256" key="2">
    <source>
        <dbReference type="ARBA" id="ARBA00022729"/>
    </source>
</evidence>
<dbReference type="InterPro" id="IPR028082">
    <property type="entry name" value="Peripla_BP_I"/>
</dbReference>
<keyword evidence="4" id="KW-0675">Receptor</keyword>
<dbReference type="EMBL" id="CZPZ01000001">
    <property type="protein sequence ID" value="CUS31985.1"/>
    <property type="molecule type" value="Genomic_DNA"/>
</dbReference>
<dbReference type="OrthoDB" id="5410879at2"/>
<dbReference type="InterPro" id="IPR051010">
    <property type="entry name" value="BCAA_transport"/>
</dbReference>
<dbReference type="Proteomes" id="UP000198736">
    <property type="component" value="Unassembled WGS sequence"/>
</dbReference>
<evidence type="ECO:0000313" key="4">
    <source>
        <dbReference type="EMBL" id="CUS31985.1"/>
    </source>
</evidence>
<sequence length="685" mass="75785">MLPPEYSLTGRTLSDTSLPTAYRRSNVMLTYSYNPSSIPAWPPLMVAMALALTLGSGVMSAQPGDAAAADPVKVLLPNPPVLNQAKHLIEKGDAETAATVLRRFLTTTPPPEHLDDTYLLLGAACYGMKDYAEALRYLNQLQTEFPESDLLDRGKLMLARTHTAMGNIDLALPLLAQVRTAASDDSTKREAQQLTAEAFAQKRDYVRAIHTLLEGMAGSSDAQMAETREQIRQFITEKLDKKGLTRVRDAYPRSYPADLASLRLIDYYIGRGEDHLAERETRHFLAAFPAHPSVPKASESLELIKSRLKANQYFIAAVLPLSGHLSPFANDVLEGIQLAVERAHEQPGSPSVGLIVKDHDADRLGFLDDLSTLLHDDRPLVVIGPMLSKNLPVMAEMAQRTRIPLITPAATLPNVRRLGSYLFSTSLTYAMQAERIATYAAKEQGYRRFCILHPDTVYGRELARLFAQEVRRYDGEIIAMEAFKEGETDFGPQIQRLKAEDLKKYGLAVPIETPRQPGKPLGRNEKRVLYTPGFDAIFIPSRSHEIGLLAAQLAFHDIKAPLLGTNGWNSQDFARTADRTVDGATFVDGFFADSPNPAVQEFVQRYHKRFQSTPSLFTMQGYDAARVVIEGIRHGATSGEALHEFLITQRNLPTLAGPASFGPDGTLHRPLFLLQVKQGKFVQLD</sequence>
<dbReference type="InterPro" id="IPR028081">
    <property type="entry name" value="Leu-bd"/>
</dbReference>
<dbReference type="Pfam" id="PF13458">
    <property type="entry name" value="Peripla_BP_6"/>
    <property type="match status" value="1"/>
</dbReference>
<evidence type="ECO:0000313" key="5">
    <source>
        <dbReference type="Proteomes" id="UP000198736"/>
    </source>
</evidence>
<gene>
    <name evidence="4" type="ORF">COMA2_10398</name>
</gene>
<proteinExistence type="inferred from homology"/>
<feature type="domain" description="Leucine-binding protein" evidence="3">
    <location>
        <begin position="314"/>
        <end position="679"/>
    </location>
</feature>
<comment type="similarity">
    <text evidence="1">Belongs to the leucine-binding protein family.</text>
</comment>
<evidence type="ECO:0000256" key="1">
    <source>
        <dbReference type="ARBA" id="ARBA00010062"/>
    </source>
</evidence>
<protein>
    <submittedName>
        <fullName evidence="4">Putative Extracellular ligand-binding receptor</fullName>
    </submittedName>
</protein>
<dbReference type="InterPro" id="IPR019734">
    <property type="entry name" value="TPR_rpt"/>
</dbReference>